<feature type="transmembrane region" description="Helical" evidence="6">
    <location>
        <begin position="226"/>
        <end position="255"/>
    </location>
</feature>
<evidence type="ECO:0000259" key="7">
    <source>
        <dbReference type="Pfam" id="PF02687"/>
    </source>
</evidence>
<keyword evidence="3 6" id="KW-0812">Transmembrane</keyword>
<dbReference type="Proteomes" id="UP001501444">
    <property type="component" value="Unassembled WGS sequence"/>
</dbReference>
<protein>
    <submittedName>
        <fullName evidence="8">FtsX-like permease family protein</fullName>
    </submittedName>
</protein>
<feature type="transmembrane region" description="Helical" evidence="6">
    <location>
        <begin position="696"/>
        <end position="720"/>
    </location>
</feature>
<feature type="transmembrane region" description="Helical" evidence="6">
    <location>
        <begin position="732"/>
        <end position="750"/>
    </location>
</feature>
<evidence type="ECO:0000256" key="3">
    <source>
        <dbReference type="ARBA" id="ARBA00022692"/>
    </source>
</evidence>
<feature type="transmembrane region" description="Helical" evidence="6">
    <location>
        <begin position="433"/>
        <end position="457"/>
    </location>
</feature>
<comment type="subcellular location">
    <subcellularLocation>
        <location evidence="1">Cell membrane</location>
        <topology evidence="1">Multi-pass membrane protein</topology>
    </subcellularLocation>
</comment>
<name>A0ABN3HMA3_9ACTN</name>
<evidence type="ECO:0000256" key="4">
    <source>
        <dbReference type="ARBA" id="ARBA00022989"/>
    </source>
</evidence>
<keyword evidence="4 6" id="KW-1133">Transmembrane helix</keyword>
<reference evidence="8 9" key="1">
    <citation type="journal article" date="2019" name="Int. J. Syst. Evol. Microbiol.">
        <title>The Global Catalogue of Microorganisms (GCM) 10K type strain sequencing project: providing services to taxonomists for standard genome sequencing and annotation.</title>
        <authorList>
            <consortium name="The Broad Institute Genomics Platform"/>
            <consortium name="The Broad Institute Genome Sequencing Center for Infectious Disease"/>
            <person name="Wu L."/>
            <person name="Ma J."/>
        </authorList>
    </citation>
    <scope>NUCLEOTIDE SEQUENCE [LARGE SCALE GENOMIC DNA]</scope>
    <source>
        <strain evidence="8 9">JCM 3272</strain>
    </source>
</reference>
<gene>
    <name evidence="8" type="ORF">GCM10010170_091340</name>
</gene>
<proteinExistence type="predicted"/>
<feature type="transmembrane region" description="Helical" evidence="6">
    <location>
        <begin position="362"/>
        <end position="379"/>
    </location>
</feature>
<feature type="domain" description="ABC3 transporter permease C-terminal" evidence="7">
    <location>
        <begin position="648"/>
        <end position="759"/>
    </location>
</feature>
<dbReference type="InterPro" id="IPR038766">
    <property type="entry name" value="Membrane_comp_ABC_pdt"/>
</dbReference>
<evidence type="ECO:0000313" key="9">
    <source>
        <dbReference type="Proteomes" id="UP001501444"/>
    </source>
</evidence>
<dbReference type="Pfam" id="PF02687">
    <property type="entry name" value="FtsX"/>
    <property type="match status" value="2"/>
</dbReference>
<feature type="domain" description="ABC3 transporter permease C-terminal" evidence="7">
    <location>
        <begin position="233"/>
        <end position="347"/>
    </location>
</feature>
<evidence type="ECO:0000256" key="2">
    <source>
        <dbReference type="ARBA" id="ARBA00022475"/>
    </source>
</evidence>
<organism evidence="8 9">
    <name type="scientific">Dactylosporangium salmoneum</name>
    <dbReference type="NCBI Taxonomy" id="53361"/>
    <lineage>
        <taxon>Bacteria</taxon>
        <taxon>Bacillati</taxon>
        <taxon>Actinomycetota</taxon>
        <taxon>Actinomycetes</taxon>
        <taxon>Micromonosporales</taxon>
        <taxon>Micromonosporaceae</taxon>
        <taxon>Dactylosporangium</taxon>
    </lineage>
</organism>
<keyword evidence="2" id="KW-1003">Cell membrane</keyword>
<feature type="transmembrane region" description="Helical" evidence="6">
    <location>
        <begin position="391"/>
        <end position="412"/>
    </location>
</feature>
<dbReference type="InterPro" id="IPR003838">
    <property type="entry name" value="ABC3_permease_C"/>
</dbReference>
<dbReference type="PANTHER" id="PTHR30287">
    <property type="entry name" value="MEMBRANE COMPONENT OF PREDICTED ABC SUPERFAMILY METABOLITE UPTAKE TRANSPORTER"/>
    <property type="match status" value="1"/>
</dbReference>
<feature type="transmembrane region" description="Helical" evidence="6">
    <location>
        <begin position="642"/>
        <end position="662"/>
    </location>
</feature>
<evidence type="ECO:0000256" key="6">
    <source>
        <dbReference type="SAM" id="Phobius"/>
    </source>
</evidence>
<evidence type="ECO:0000256" key="5">
    <source>
        <dbReference type="ARBA" id="ARBA00023136"/>
    </source>
</evidence>
<keyword evidence="5 6" id="KW-0472">Membrane</keyword>
<feature type="transmembrane region" description="Helical" evidence="6">
    <location>
        <begin position="320"/>
        <end position="341"/>
    </location>
</feature>
<sequence length="761" mass="76923">MWHIALRMTRHRLGALVAVFCAVLGGAAFVTATGVLADTALRGHAPAGRLAAADVVIAAPQSVPVPDDLPVALPERARLPATLVEQFRRLPGVTLAVGDVGFPAAVEGRAPVTAHGWSSLALSEERVTGTAPSGPTDIAAPAPIGTRITVTAAGRSGTYTVTARTAAGVYFTDDTARSLATPGKVDLIGVKGGAAAARAKATELGLIAATGEARGDAETAADRGTLLALAASLAGVVLMVIGFTLVGALTVAAAGQQHELALLRLAGAVPRQLRSLAAAQATAAALPALVPGALLGYLLAGGLRDLLVGTGAVSGALPLVRGPLPALAAALLLLAVVQVAGRLAARRPRLAPARPAAWRPRAGLLVIAFASVASAAPLFTRTIAGAAATSMAGMLAAVGLAVAGPAIVSAAGERLPSPSRPAAWLALANCRGYAVRVAGSVSTLAMFVVFTLTYAYAQTTMLAAAERDTEQATIADYAVTAPALGALPEGLAGKVTGLPGVRAQAPIGTTSVLWPDAQPALILTPQSTAVLDLDVRAGTLADLTGDTIAVSTDTALVQRVGVGDHPQLRLGDGTLIHPRVVAVYTRGLAFGGVALSRDLATGHTTGPVDQQLLVRAERPLTTLPPGVTVTPAHLPHPVPATVWINVAVLAVLLGYVLLGVANKLVAATAQRRDEFAALRLIGATPRQIRSMVRREAALIAAIAIVAGLVVSAVPLALLGLGFTARPWPTGPWWLPPAALATVALLSWLCMSIPARRAMRAG</sequence>
<dbReference type="PANTHER" id="PTHR30287:SF1">
    <property type="entry name" value="INNER MEMBRANE PROTEIN"/>
    <property type="match status" value="1"/>
</dbReference>
<keyword evidence="9" id="KW-1185">Reference proteome</keyword>
<comment type="caution">
    <text evidence="8">The sequence shown here is derived from an EMBL/GenBank/DDBJ whole genome shotgun (WGS) entry which is preliminary data.</text>
</comment>
<evidence type="ECO:0000313" key="8">
    <source>
        <dbReference type="EMBL" id="GAA2382801.1"/>
    </source>
</evidence>
<dbReference type="EMBL" id="BAAARV010000093">
    <property type="protein sequence ID" value="GAA2382801.1"/>
    <property type="molecule type" value="Genomic_DNA"/>
</dbReference>
<evidence type="ECO:0000256" key="1">
    <source>
        <dbReference type="ARBA" id="ARBA00004651"/>
    </source>
</evidence>
<accession>A0ABN3HMA3</accession>
<feature type="transmembrane region" description="Helical" evidence="6">
    <location>
        <begin position="276"/>
        <end position="300"/>
    </location>
</feature>
<dbReference type="RefSeq" id="WP_344618950.1">
    <property type="nucleotide sequence ID" value="NZ_BAAARV010000093.1"/>
</dbReference>